<dbReference type="Gene3D" id="3.40.50.1820">
    <property type="entry name" value="alpha/beta hydrolase"/>
    <property type="match status" value="1"/>
</dbReference>
<organism evidence="3 4">
    <name type="scientific">Ureibacillus acetophenoni</name>
    <dbReference type="NCBI Taxonomy" id="614649"/>
    <lineage>
        <taxon>Bacteria</taxon>
        <taxon>Bacillati</taxon>
        <taxon>Bacillota</taxon>
        <taxon>Bacilli</taxon>
        <taxon>Bacillales</taxon>
        <taxon>Caryophanaceae</taxon>
        <taxon>Ureibacillus</taxon>
    </lineage>
</organism>
<evidence type="ECO:0000313" key="3">
    <source>
        <dbReference type="EMBL" id="SOC39669.1"/>
    </source>
</evidence>
<dbReference type="InterPro" id="IPR029058">
    <property type="entry name" value="AB_hydrolase_fold"/>
</dbReference>
<keyword evidence="4" id="KW-1185">Reference proteome</keyword>
<accession>A0A285UCZ3</accession>
<dbReference type="InterPro" id="IPR050261">
    <property type="entry name" value="FrsA_esterase"/>
</dbReference>
<dbReference type="InterPro" id="IPR049492">
    <property type="entry name" value="BD-FAE-like_dom"/>
</dbReference>
<evidence type="ECO:0000256" key="1">
    <source>
        <dbReference type="ARBA" id="ARBA00022801"/>
    </source>
</evidence>
<dbReference type="Pfam" id="PF20434">
    <property type="entry name" value="BD-FAE"/>
    <property type="match status" value="1"/>
</dbReference>
<gene>
    <name evidence="3" type="ORF">SAMN05877842_10656</name>
</gene>
<dbReference type="GO" id="GO:0052689">
    <property type="term" value="F:carboxylic ester hydrolase activity"/>
    <property type="evidence" value="ECO:0007669"/>
    <property type="project" value="UniProtKB-ARBA"/>
</dbReference>
<dbReference type="AlphaFoldDB" id="A0A285UCZ3"/>
<dbReference type="PANTHER" id="PTHR22946">
    <property type="entry name" value="DIENELACTONE HYDROLASE DOMAIN-CONTAINING PROTEIN-RELATED"/>
    <property type="match status" value="1"/>
</dbReference>
<protein>
    <recommendedName>
        <fullName evidence="2">BD-FAE-like domain-containing protein</fullName>
    </recommendedName>
</protein>
<name>A0A285UCZ3_9BACL</name>
<dbReference type="RefSeq" id="WP_097149457.1">
    <property type="nucleotide sequence ID" value="NZ_OBQC01000006.1"/>
</dbReference>
<reference evidence="4" key="1">
    <citation type="submission" date="2017-08" db="EMBL/GenBank/DDBJ databases">
        <authorList>
            <person name="Varghese N."/>
            <person name="Submissions S."/>
        </authorList>
    </citation>
    <scope>NUCLEOTIDE SEQUENCE [LARGE SCALE GENOMIC DNA]</scope>
    <source>
        <strain evidence="4">JC23</strain>
    </source>
</reference>
<evidence type="ECO:0000313" key="4">
    <source>
        <dbReference type="Proteomes" id="UP000219252"/>
    </source>
</evidence>
<sequence length="268" mass="30407">MFQVETKGTRKVSLLKIPSGEDIIVGRLYVAEGEERKATILLLHGFPGVILNLDIATTLQEKGWNVLVINYRGSWGSQGNYSFSNAIEDVQAALKYIRQEEVAQEYRIDLGRIGLVGHSFGGFLALKTATLDPSIQVVASLSGANFSLFINMIKENPEMEARIIHMLEESAFFLKESTGEKLLQEVREHEDEWNTFLFAPTLANRKLLITAVSNDEELPKEYFHDPFVQILEESGVQFESVLFDTDHNYLNKRTELTNTIHDWLVKNL</sequence>
<dbReference type="PANTHER" id="PTHR22946:SF9">
    <property type="entry name" value="POLYKETIDE TRANSFERASE AF380"/>
    <property type="match status" value="1"/>
</dbReference>
<evidence type="ECO:0000259" key="2">
    <source>
        <dbReference type="Pfam" id="PF20434"/>
    </source>
</evidence>
<feature type="domain" description="BD-FAE-like" evidence="2">
    <location>
        <begin position="55"/>
        <end position="132"/>
    </location>
</feature>
<dbReference type="SUPFAM" id="SSF53474">
    <property type="entry name" value="alpha/beta-Hydrolases"/>
    <property type="match status" value="1"/>
</dbReference>
<proteinExistence type="predicted"/>
<dbReference type="OrthoDB" id="53505at2"/>
<dbReference type="EMBL" id="OBQC01000006">
    <property type="protein sequence ID" value="SOC39669.1"/>
    <property type="molecule type" value="Genomic_DNA"/>
</dbReference>
<keyword evidence="1" id="KW-0378">Hydrolase</keyword>
<dbReference type="Proteomes" id="UP000219252">
    <property type="component" value="Unassembled WGS sequence"/>
</dbReference>